<feature type="non-terminal residue" evidence="14">
    <location>
        <position position="679"/>
    </location>
</feature>
<dbReference type="GO" id="GO:0038023">
    <property type="term" value="F:signaling receptor activity"/>
    <property type="evidence" value="ECO:0007669"/>
    <property type="project" value="TreeGrafter"/>
</dbReference>
<organism evidence="14 15">
    <name type="scientific">Helicoverpa armigera</name>
    <name type="common">Cotton bollworm</name>
    <name type="synonym">Heliothis armigera</name>
    <dbReference type="NCBI Taxonomy" id="29058"/>
    <lineage>
        <taxon>Eukaryota</taxon>
        <taxon>Metazoa</taxon>
        <taxon>Ecdysozoa</taxon>
        <taxon>Arthropoda</taxon>
        <taxon>Hexapoda</taxon>
        <taxon>Insecta</taxon>
        <taxon>Pterygota</taxon>
        <taxon>Neoptera</taxon>
        <taxon>Endopterygota</taxon>
        <taxon>Lepidoptera</taxon>
        <taxon>Glossata</taxon>
        <taxon>Ditrysia</taxon>
        <taxon>Noctuoidea</taxon>
        <taxon>Noctuidae</taxon>
        <taxon>Heliothinae</taxon>
        <taxon>Helicoverpa</taxon>
    </lineage>
</organism>
<keyword evidence="15" id="KW-1185">Reference proteome</keyword>
<dbReference type="PANTHER" id="PTHR24365:SF530">
    <property type="entry name" value="MSTPROX-RELATED"/>
    <property type="match status" value="1"/>
</dbReference>
<dbReference type="PROSITE" id="PS50104">
    <property type="entry name" value="TIR"/>
    <property type="match status" value="1"/>
</dbReference>
<evidence type="ECO:0000313" key="14">
    <source>
        <dbReference type="EMBL" id="PZC70644.1"/>
    </source>
</evidence>
<evidence type="ECO:0000256" key="6">
    <source>
        <dbReference type="ARBA" id="ARBA00022737"/>
    </source>
</evidence>
<evidence type="ECO:0000256" key="11">
    <source>
        <dbReference type="SAM" id="Phobius"/>
    </source>
</evidence>
<evidence type="ECO:0000256" key="3">
    <source>
        <dbReference type="ARBA" id="ARBA00022614"/>
    </source>
</evidence>
<feature type="signal peptide" evidence="12">
    <location>
        <begin position="1"/>
        <end position="17"/>
    </location>
</feature>
<evidence type="ECO:0000256" key="9">
    <source>
        <dbReference type="ARBA" id="ARBA00023170"/>
    </source>
</evidence>
<evidence type="ECO:0000259" key="13">
    <source>
        <dbReference type="PROSITE" id="PS50104"/>
    </source>
</evidence>
<dbReference type="InterPro" id="IPR001611">
    <property type="entry name" value="Leu-rich_rpt"/>
</dbReference>
<dbReference type="Gene3D" id="3.40.50.10140">
    <property type="entry name" value="Toll/interleukin-1 receptor homology (TIR) domain"/>
    <property type="match status" value="1"/>
</dbReference>
<evidence type="ECO:0000256" key="7">
    <source>
        <dbReference type="ARBA" id="ARBA00022989"/>
    </source>
</evidence>
<sequence length="679" mass="77758">MIFKVFIFFSYFLPCLCGHGHPPKPPKCLSGYMTDVQNWVDENGRLIPKPGDSDNVIDLSTTTNPVQVLNEKMNLFRRRRTVRYLSLAKCQLTRVPPIFQLRDNEMRPLAMMLEYMTLFGNNFLGMSTAGEHYTLSFNATGTTVMNLSNSPQRQVVSVWSSGFTAVNFPNLKELDLRSCSIQTLEKNLFRGMPNLTALYIGENEIHFISSSAFYGLRNLVHLDFSRNEAFDENGNPKNLATDDYLVFNYLESLVSLDLSHTKLTLRNLGMLKSLGKSVRSLSLCDTGLTVLQDGIFNSTSLHVLDLSRNSGILNNQRPLRGLEDTLLALYAREVNLQRIDQFQNFSNLLVLQLAGNEINTVDLETIRTLKALKVLNLNKNRLNSWFEPTFSLLPNLHLLSLQDNNINVITEQMIADLINVNYLALSGNFMVCNCHAKDLYKMAAKNEKNNTEDFIDLPEELLHRNIYSYYNDLIQNRSKVGLEDCEELCFDDIGHSGSFRLLDYYPEAYVCLQVPESKTIFISDVYSCGRLAREINYEQELNGSRKKLLALLIIPCVLLPVALIFVFRRRIKYFFITMRNSAMLSLINKKDAVDGKNNTIFNYDVFVSYCNEDRGWVLDHLLPHMEAECSISACLHERDFLVGLSILENIVSCMDRSRSIMLILSQRFLLSQWCQFEMH</sequence>
<keyword evidence="8 11" id="KW-0472">Membrane</keyword>
<keyword evidence="7 11" id="KW-1133">Transmembrane helix</keyword>
<keyword evidence="3" id="KW-0433">Leucine-rich repeat</keyword>
<feature type="transmembrane region" description="Helical" evidence="11">
    <location>
        <begin position="548"/>
        <end position="567"/>
    </location>
</feature>
<gene>
    <name evidence="14" type="primary">HaOG215377</name>
    <name evidence="14" type="ORF">B5X24_HaOG215377</name>
</gene>
<dbReference type="AlphaFoldDB" id="A0A2W1B918"/>
<evidence type="ECO:0000256" key="4">
    <source>
        <dbReference type="ARBA" id="ARBA00022692"/>
    </source>
</evidence>
<dbReference type="InterPro" id="IPR032675">
    <property type="entry name" value="LRR_dom_sf"/>
</dbReference>
<evidence type="ECO:0000256" key="1">
    <source>
        <dbReference type="ARBA" id="ARBA00004167"/>
    </source>
</evidence>
<keyword evidence="10" id="KW-0325">Glycoprotein</keyword>
<dbReference type="SUPFAM" id="SSF52058">
    <property type="entry name" value="L domain-like"/>
    <property type="match status" value="1"/>
</dbReference>
<dbReference type="InterPro" id="IPR035897">
    <property type="entry name" value="Toll_tir_struct_dom_sf"/>
</dbReference>
<evidence type="ECO:0000256" key="5">
    <source>
        <dbReference type="ARBA" id="ARBA00022729"/>
    </source>
</evidence>
<keyword evidence="5 12" id="KW-0732">Signal</keyword>
<protein>
    <recommendedName>
        <fullName evidence="13">TIR domain-containing protein</fullName>
    </recommendedName>
</protein>
<reference evidence="14 15" key="1">
    <citation type="journal article" date="2017" name="BMC Biol.">
        <title>Genomic innovations, transcriptional plasticity and gene loss underlying the evolution and divergence of two highly polyphagous and invasive Helicoverpa pest species.</title>
        <authorList>
            <person name="Pearce S.L."/>
            <person name="Clarke D.F."/>
            <person name="East P.D."/>
            <person name="Elfekih S."/>
            <person name="Gordon K.H."/>
            <person name="Jermiin L.S."/>
            <person name="McGaughran A."/>
            <person name="Oakeshott J.G."/>
            <person name="Papanikolaou A."/>
            <person name="Perera O.P."/>
            <person name="Rane R.V."/>
            <person name="Richards S."/>
            <person name="Tay W.T."/>
            <person name="Walsh T.K."/>
            <person name="Anderson A."/>
            <person name="Anderson C.J."/>
            <person name="Asgari S."/>
            <person name="Board P.G."/>
            <person name="Bretschneider A."/>
            <person name="Campbell P.M."/>
            <person name="Chertemps T."/>
            <person name="Christeller J.T."/>
            <person name="Coppin C.W."/>
            <person name="Downes S.J."/>
            <person name="Duan G."/>
            <person name="Farnsworth C.A."/>
            <person name="Good R.T."/>
            <person name="Han L.B."/>
            <person name="Han Y.C."/>
            <person name="Hatje K."/>
            <person name="Horne I."/>
            <person name="Huang Y.P."/>
            <person name="Hughes D.S."/>
            <person name="Jacquin-Joly E."/>
            <person name="James W."/>
            <person name="Jhangiani S."/>
            <person name="Kollmar M."/>
            <person name="Kuwar S.S."/>
            <person name="Li S."/>
            <person name="Liu N.Y."/>
            <person name="Maibeche M.T."/>
            <person name="Miller J.R."/>
            <person name="Montagne N."/>
            <person name="Perry T."/>
            <person name="Qu J."/>
            <person name="Song S.V."/>
            <person name="Sutton G.G."/>
            <person name="Vogel H."/>
            <person name="Walenz B.P."/>
            <person name="Xu W."/>
            <person name="Zhang H.J."/>
            <person name="Zou Z."/>
            <person name="Batterham P."/>
            <person name="Edwards O.R."/>
            <person name="Feyereisen R."/>
            <person name="Gibbs R.A."/>
            <person name="Heckel D.G."/>
            <person name="McGrath A."/>
            <person name="Robin C."/>
            <person name="Scherer S.E."/>
            <person name="Worley K.C."/>
            <person name="Wu Y.D."/>
        </authorList>
    </citation>
    <scope>NUCLEOTIDE SEQUENCE [LARGE SCALE GENOMIC DNA]</scope>
    <source>
        <strain evidence="14">Harm_GR_Male_#8</strain>
        <tissue evidence="14">Whole organism</tissue>
    </source>
</reference>
<keyword evidence="4 11" id="KW-0812">Transmembrane</keyword>
<name>A0A2W1B918_HELAM</name>
<dbReference type="InterPro" id="IPR003591">
    <property type="entry name" value="Leu-rich_rpt_typical-subtyp"/>
</dbReference>
<dbReference type="PANTHER" id="PTHR24365">
    <property type="entry name" value="TOLL-LIKE RECEPTOR"/>
    <property type="match status" value="1"/>
</dbReference>
<keyword evidence="6" id="KW-0677">Repeat</keyword>
<evidence type="ECO:0000313" key="15">
    <source>
        <dbReference type="Proteomes" id="UP000249218"/>
    </source>
</evidence>
<evidence type="ECO:0000256" key="2">
    <source>
        <dbReference type="ARBA" id="ARBA00009634"/>
    </source>
</evidence>
<dbReference type="EMBL" id="KZ150508">
    <property type="protein sequence ID" value="PZC70644.1"/>
    <property type="molecule type" value="Genomic_DNA"/>
</dbReference>
<dbReference type="Pfam" id="PF13855">
    <property type="entry name" value="LRR_8"/>
    <property type="match status" value="2"/>
</dbReference>
<dbReference type="GO" id="GO:0007165">
    <property type="term" value="P:signal transduction"/>
    <property type="evidence" value="ECO:0007669"/>
    <property type="project" value="InterPro"/>
</dbReference>
<dbReference type="OrthoDB" id="1081807at2759"/>
<feature type="chain" id="PRO_5015953049" description="TIR domain-containing protein" evidence="12">
    <location>
        <begin position="18"/>
        <end position="679"/>
    </location>
</feature>
<dbReference type="SUPFAM" id="SSF52200">
    <property type="entry name" value="Toll/Interleukin receptor TIR domain"/>
    <property type="match status" value="1"/>
</dbReference>
<proteinExistence type="inferred from homology"/>
<dbReference type="SMART" id="SM00369">
    <property type="entry name" value="LRR_TYP"/>
    <property type="match status" value="5"/>
</dbReference>
<comment type="subcellular location">
    <subcellularLocation>
        <location evidence="1">Membrane</location>
        <topology evidence="1">Single-pass membrane protein</topology>
    </subcellularLocation>
</comment>
<evidence type="ECO:0000256" key="8">
    <source>
        <dbReference type="ARBA" id="ARBA00023136"/>
    </source>
</evidence>
<dbReference type="Gene3D" id="3.80.10.10">
    <property type="entry name" value="Ribonuclease Inhibitor"/>
    <property type="match status" value="2"/>
</dbReference>
<dbReference type="Proteomes" id="UP000249218">
    <property type="component" value="Unassembled WGS sequence"/>
</dbReference>
<dbReference type="InterPro" id="IPR000157">
    <property type="entry name" value="TIR_dom"/>
</dbReference>
<feature type="domain" description="TIR" evidence="13">
    <location>
        <begin position="601"/>
        <end position="679"/>
    </location>
</feature>
<accession>A0A2W1B918</accession>
<dbReference type="Pfam" id="PF01582">
    <property type="entry name" value="TIR"/>
    <property type="match status" value="1"/>
</dbReference>
<evidence type="ECO:0000256" key="12">
    <source>
        <dbReference type="SAM" id="SignalP"/>
    </source>
</evidence>
<evidence type="ECO:0000256" key="10">
    <source>
        <dbReference type="ARBA" id="ARBA00023180"/>
    </source>
</evidence>
<comment type="similarity">
    <text evidence="2">Belongs to the Toll-like receptor family.</text>
</comment>
<dbReference type="GO" id="GO:0005886">
    <property type="term" value="C:plasma membrane"/>
    <property type="evidence" value="ECO:0007669"/>
    <property type="project" value="TreeGrafter"/>
</dbReference>
<keyword evidence="9" id="KW-0675">Receptor</keyword>